<dbReference type="InterPro" id="IPR045275">
    <property type="entry name" value="MscS_archaea/bacteria_type"/>
</dbReference>
<feature type="region of interest" description="Disordered" evidence="6">
    <location>
        <begin position="171"/>
        <end position="194"/>
    </location>
</feature>
<evidence type="ECO:0000256" key="1">
    <source>
        <dbReference type="ARBA" id="ARBA00004651"/>
    </source>
</evidence>
<dbReference type="PANTHER" id="PTHR30221">
    <property type="entry name" value="SMALL-CONDUCTANCE MECHANOSENSITIVE CHANNEL"/>
    <property type="match status" value="1"/>
</dbReference>
<gene>
    <name evidence="8" type="ORF">HERI1096_LOCUS28698</name>
</gene>
<name>A0A7S3BCL8_9EUKA</name>
<evidence type="ECO:0000313" key="8">
    <source>
        <dbReference type="EMBL" id="CAE0131472.1"/>
    </source>
</evidence>
<dbReference type="GO" id="GO:0008381">
    <property type="term" value="F:mechanosensitive monoatomic ion channel activity"/>
    <property type="evidence" value="ECO:0007669"/>
    <property type="project" value="InterPro"/>
</dbReference>
<dbReference type="SUPFAM" id="SSF50182">
    <property type="entry name" value="Sm-like ribonucleoproteins"/>
    <property type="match status" value="1"/>
</dbReference>
<keyword evidence="2" id="KW-1003">Cell membrane</keyword>
<keyword evidence="4" id="KW-1133">Transmembrane helix</keyword>
<organism evidence="8">
    <name type="scientific">Haptolina ericina</name>
    <dbReference type="NCBI Taxonomy" id="156174"/>
    <lineage>
        <taxon>Eukaryota</taxon>
        <taxon>Haptista</taxon>
        <taxon>Haptophyta</taxon>
        <taxon>Prymnesiophyceae</taxon>
        <taxon>Prymnesiales</taxon>
        <taxon>Prymnesiaceae</taxon>
        <taxon>Haptolina</taxon>
    </lineage>
</organism>
<evidence type="ECO:0000256" key="3">
    <source>
        <dbReference type="ARBA" id="ARBA00022692"/>
    </source>
</evidence>
<evidence type="ECO:0000256" key="4">
    <source>
        <dbReference type="ARBA" id="ARBA00022989"/>
    </source>
</evidence>
<reference evidence="8" key="1">
    <citation type="submission" date="2021-01" db="EMBL/GenBank/DDBJ databases">
        <authorList>
            <person name="Corre E."/>
            <person name="Pelletier E."/>
            <person name="Niang G."/>
            <person name="Scheremetjew M."/>
            <person name="Finn R."/>
            <person name="Kale V."/>
            <person name="Holt S."/>
            <person name="Cochrane G."/>
            <person name="Meng A."/>
            <person name="Brown T."/>
            <person name="Cohen L."/>
        </authorList>
    </citation>
    <scope>NUCLEOTIDE SEQUENCE</scope>
    <source>
        <strain evidence="8">CCMP281</strain>
    </source>
</reference>
<dbReference type="Gene3D" id="3.30.70.100">
    <property type="match status" value="1"/>
</dbReference>
<evidence type="ECO:0000259" key="7">
    <source>
        <dbReference type="Pfam" id="PF00924"/>
    </source>
</evidence>
<evidence type="ECO:0000256" key="2">
    <source>
        <dbReference type="ARBA" id="ARBA00022475"/>
    </source>
</evidence>
<dbReference type="GO" id="GO:0005886">
    <property type="term" value="C:plasma membrane"/>
    <property type="evidence" value="ECO:0007669"/>
    <property type="project" value="UniProtKB-SubCell"/>
</dbReference>
<dbReference type="InterPro" id="IPR011066">
    <property type="entry name" value="MscS_channel_C_sf"/>
</dbReference>
<dbReference type="Pfam" id="PF00924">
    <property type="entry name" value="MS_channel_2nd"/>
    <property type="match status" value="1"/>
</dbReference>
<dbReference type="InterPro" id="IPR006685">
    <property type="entry name" value="MscS_channel_2nd"/>
</dbReference>
<dbReference type="Gene3D" id="2.30.30.60">
    <property type="match status" value="1"/>
</dbReference>
<sequence length="205" mass="22071">MSVLKPFSIGDLVEVDGKCKGKIKHLYFSYTVIQEPNGTVLWVPNNRVANGAMRNMSAGAFRLDVGPFDLAHGVDLAAAKQHMLDAAIGHVQVLPEPMPRVLVAEVMQSAIRVAVRVWVSAEDQLIAPFNIREAVLVHLLKQQVPLATWRPHVASTLQRLTELGYPGMADGTIGTRRPERGLSVAPPSADGGDEAVAGAFATHVL</sequence>
<dbReference type="AlphaFoldDB" id="A0A7S3BCL8"/>
<keyword evidence="3" id="KW-0812">Transmembrane</keyword>
<evidence type="ECO:0000256" key="5">
    <source>
        <dbReference type="ARBA" id="ARBA00023136"/>
    </source>
</evidence>
<accession>A0A7S3BCL8</accession>
<keyword evidence="5" id="KW-0472">Membrane</keyword>
<dbReference type="SUPFAM" id="SSF82689">
    <property type="entry name" value="Mechanosensitive channel protein MscS (YggB), C-terminal domain"/>
    <property type="match status" value="1"/>
</dbReference>
<feature type="domain" description="Mechanosensitive ion channel MscS" evidence="7">
    <location>
        <begin position="4"/>
        <end position="57"/>
    </location>
</feature>
<protein>
    <recommendedName>
        <fullName evidence="7">Mechanosensitive ion channel MscS domain-containing protein</fullName>
    </recommendedName>
</protein>
<dbReference type="InterPro" id="IPR023408">
    <property type="entry name" value="MscS_beta-dom_sf"/>
</dbReference>
<comment type="subcellular location">
    <subcellularLocation>
        <location evidence="1">Cell membrane</location>
        <topology evidence="1">Multi-pass membrane protein</topology>
    </subcellularLocation>
</comment>
<evidence type="ECO:0000256" key="6">
    <source>
        <dbReference type="SAM" id="MobiDB-lite"/>
    </source>
</evidence>
<dbReference type="InterPro" id="IPR010920">
    <property type="entry name" value="LSM_dom_sf"/>
</dbReference>
<dbReference type="PANTHER" id="PTHR30221:SF1">
    <property type="entry name" value="SMALL-CONDUCTANCE MECHANOSENSITIVE CHANNEL"/>
    <property type="match status" value="1"/>
</dbReference>
<dbReference type="EMBL" id="HBHX01051957">
    <property type="protein sequence ID" value="CAE0131472.1"/>
    <property type="molecule type" value="Transcribed_RNA"/>
</dbReference>
<proteinExistence type="predicted"/>